<dbReference type="OrthoDB" id="9807885at2"/>
<dbReference type="Gene3D" id="3.40.640.10">
    <property type="entry name" value="Type I PLP-dependent aspartate aminotransferase-like (Major domain)"/>
    <property type="match status" value="1"/>
</dbReference>
<protein>
    <submittedName>
        <fullName evidence="6">Aspartate aminotransferase family protein</fullName>
    </submittedName>
</protein>
<dbReference type="GO" id="GO:0030170">
    <property type="term" value="F:pyridoxal phosphate binding"/>
    <property type="evidence" value="ECO:0007669"/>
    <property type="project" value="InterPro"/>
</dbReference>
<evidence type="ECO:0000256" key="4">
    <source>
        <dbReference type="ARBA" id="ARBA00022898"/>
    </source>
</evidence>
<reference evidence="6 7" key="1">
    <citation type="journal article" date="2003" name="Int. J. Syst. Evol. Microbiol.">
        <title>Bacillus nealsonii sp. nov., isolated from a spacecraft-assembly facility, whose spores are gamma-radiation resistant.</title>
        <authorList>
            <person name="Venkateswaran K."/>
            <person name="Kempf M."/>
            <person name="Chen F."/>
            <person name="Satomi M."/>
            <person name="Nicholson W."/>
            <person name="Kern R."/>
        </authorList>
    </citation>
    <scope>NUCLEOTIDE SEQUENCE [LARGE SCALE GENOMIC DNA]</scope>
    <source>
        <strain evidence="6 7">FO-92</strain>
    </source>
</reference>
<dbReference type="PIRSF" id="PIRSF000521">
    <property type="entry name" value="Transaminase_4ab_Lys_Orn"/>
    <property type="match status" value="1"/>
</dbReference>
<dbReference type="AlphaFoldDB" id="A0A2N0Z520"/>
<organism evidence="6 7">
    <name type="scientific">Niallia nealsonii</name>
    <dbReference type="NCBI Taxonomy" id="115979"/>
    <lineage>
        <taxon>Bacteria</taxon>
        <taxon>Bacillati</taxon>
        <taxon>Bacillota</taxon>
        <taxon>Bacilli</taxon>
        <taxon>Bacillales</taxon>
        <taxon>Bacillaceae</taxon>
        <taxon>Niallia</taxon>
    </lineage>
</organism>
<evidence type="ECO:0000313" key="7">
    <source>
        <dbReference type="Proteomes" id="UP000233375"/>
    </source>
</evidence>
<sequence length="440" mass="48538">MNKEKEINLENLDKKHFLHPTSSIKQQQEDGPAIIFEEGKGIYLKDINGKEYIEGMSSLWNVAVGYGRKELAKAAKKQMKKLSFSSAFSTFSHESAILLAEKIARLAPGNLNTVFFTSGGSEANESAFKLVRHYWLLKGEPERKKIISRKKAYHGVAAGTTSATGIVEFHQMTNSLAPDFLHVDSDSVAALKKEIEKEGPKTIAAFIAEPVIGAGGMFIPDSDYLKGVRKVCDEYGILFIADEVITGFGRTGKMFAVEHWDVKPDLLVFAKGVTSGYFPLGGVIISEEIHDLLKEKSQGTLFHGFTYSGHPVGCSIALKNLEIIEREHLVANSSLMGSELLNGLKKMENQFHCIGEIRVIGLLAGFELYENAQTKTRFSEKVAPKIVAECAKLGLICRSVTYDDSDTIVLAPPLIITKEEIEKVINILKNAIEIVIEDKK</sequence>
<name>A0A2N0Z520_9BACI</name>
<keyword evidence="2 6" id="KW-0032">Aminotransferase</keyword>
<evidence type="ECO:0000313" key="6">
    <source>
        <dbReference type="EMBL" id="PKG24603.1"/>
    </source>
</evidence>
<evidence type="ECO:0000256" key="2">
    <source>
        <dbReference type="ARBA" id="ARBA00022576"/>
    </source>
</evidence>
<dbReference type="PANTHER" id="PTHR43094:SF1">
    <property type="entry name" value="AMINOTRANSFERASE CLASS-III"/>
    <property type="match status" value="1"/>
</dbReference>
<dbReference type="SUPFAM" id="SSF53383">
    <property type="entry name" value="PLP-dependent transferases"/>
    <property type="match status" value="1"/>
</dbReference>
<dbReference type="Pfam" id="PF00202">
    <property type="entry name" value="Aminotran_3"/>
    <property type="match status" value="1"/>
</dbReference>
<accession>A0A2N0Z520</accession>
<dbReference type="InterPro" id="IPR015422">
    <property type="entry name" value="PyrdxlP-dep_Trfase_small"/>
</dbReference>
<dbReference type="PANTHER" id="PTHR43094">
    <property type="entry name" value="AMINOTRANSFERASE"/>
    <property type="match status" value="1"/>
</dbReference>
<dbReference type="EMBL" id="PISE01000011">
    <property type="protein sequence ID" value="PKG24603.1"/>
    <property type="molecule type" value="Genomic_DNA"/>
</dbReference>
<dbReference type="InterPro" id="IPR005814">
    <property type="entry name" value="Aminotrans_3"/>
</dbReference>
<dbReference type="PROSITE" id="PS00600">
    <property type="entry name" value="AA_TRANSFER_CLASS_3"/>
    <property type="match status" value="1"/>
</dbReference>
<keyword evidence="3 6" id="KW-0808">Transferase</keyword>
<dbReference type="InterPro" id="IPR049704">
    <property type="entry name" value="Aminotrans_3_PPA_site"/>
</dbReference>
<dbReference type="Proteomes" id="UP000233375">
    <property type="component" value="Unassembled WGS sequence"/>
</dbReference>
<dbReference type="InterPro" id="IPR015424">
    <property type="entry name" value="PyrdxlP-dep_Trfase"/>
</dbReference>
<keyword evidence="4 5" id="KW-0663">Pyridoxal phosphate</keyword>
<comment type="caution">
    <text evidence="6">The sequence shown here is derived from an EMBL/GenBank/DDBJ whole genome shotgun (WGS) entry which is preliminary data.</text>
</comment>
<dbReference type="RefSeq" id="WP_101175944.1">
    <property type="nucleotide sequence ID" value="NZ_PISE01000011.1"/>
</dbReference>
<dbReference type="InterPro" id="IPR015421">
    <property type="entry name" value="PyrdxlP-dep_Trfase_major"/>
</dbReference>
<evidence type="ECO:0000256" key="5">
    <source>
        <dbReference type="RuleBase" id="RU003560"/>
    </source>
</evidence>
<dbReference type="CDD" id="cd00610">
    <property type="entry name" value="OAT_like"/>
    <property type="match status" value="1"/>
</dbReference>
<proteinExistence type="inferred from homology"/>
<evidence type="ECO:0000256" key="1">
    <source>
        <dbReference type="ARBA" id="ARBA00008954"/>
    </source>
</evidence>
<dbReference type="GO" id="GO:0008483">
    <property type="term" value="F:transaminase activity"/>
    <property type="evidence" value="ECO:0007669"/>
    <property type="project" value="UniProtKB-KW"/>
</dbReference>
<dbReference type="Gene3D" id="3.90.1150.10">
    <property type="entry name" value="Aspartate Aminotransferase, domain 1"/>
    <property type="match status" value="1"/>
</dbReference>
<evidence type="ECO:0000256" key="3">
    <source>
        <dbReference type="ARBA" id="ARBA00022679"/>
    </source>
</evidence>
<keyword evidence="7" id="KW-1185">Reference proteome</keyword>
<gene>
    <name evidence="6" type="ORF">CWS01_04895</name>
</gene>
<dbReference type="FunFam" id="3.40.640.10:FF:000014">
    <property type="entry name" value="Adenosylmethionine-8-amino-7-oxononanoate aminotransferase, probable"/>
    <property type="match status" value="1"/>
</dbReference>
<comment type="similarity">
    <text evidence="1 5">Belongs to the class-III pyridoxal-phosphate-dependent aminotransferase family.</text>
</comment>